<dbReference type="AlphaFoldDB" id="A0A7M1T109"/>
<evidence type="ECO:0000256" key="9">
    <source>
        <dbReference type="ARBA" id="ARBA00023209"/>
    </source>
</evidence>
<dbReference type="InterPro" id="IPR000462">
    <property type="entry name" value="CDP-OH_P_trans"/>
</dbReference>
<dbReference type="InterPro" id="IPR004570">
    <property type="entry name" value="Phosphatidylglycerol_P_synth"/>
</dbReference>
<keyword evidence="5 13" id="KW-0812">Transmembrane</keyword>
<evidence type="ECO:0000256" key="4">
    <source>
        <dbReference type="ARBA" id="ARBA00022679"/>
    </source>
</evidence>
<keyword evidence="9" id="KW-0594">Phospholipid biosynthesis</keyword>
<dbReference type="GO" id="GO:0008444">
    <property type="term" value="F:CDP-diacylglycerol-glycerol-3-phosphate 3-phosphatidyltransferase activity"/>
    <property type="evidence" value="ECO:0007669"/>
    <property type="project" value="UniProtKB-UniRule"/>
</dbReference>
<dbReference type="Gene3D" id="1.20.120.1760">
    <property type="match status" value="1"/>
</dbReference>
<dbReference type="UniPathway" id="UPA00085"/>
<name>A0A7M1T109_9MICO</name>
<dbReference type="GO" id="GO:0046474">
    <property type="term" value="P:glycerophospholipid biosynthetic process"/>
    <property type="evidence" value="ECO:0007669"/>
    <property type="project" value="TreeGrafter"/>
</dbReference>
<dbReference type="InterPro" id="IPR048254">
    <property type="entry name" value="CDP_ALCOHOL_P_TRANSF_CS"/>
</dbReference>
<feature type="transmembrane region" description="Helical" evidence="13">
    <location>
        <begin position="117"/>
        <end position="134"/>
    </location>
</feature>
<evidence type="ECO:0000256" key="13">
    <source>
        <dbReference type="SAM" id="Phobius"/>
    </source>
</evidence>
<organism evidence="14 15">
    <name type="scientific">Ruania alkalisoli</name>
    <dbReference type="NCBI Taxonomy" id="2779775"/>
    <lineage>
        <taxon>Bacteria</taxon>
        <taxon>Bacillati</taxon>
        <taxon>Actinomycetota</taxon>
        <taxon>Actinomycetes</taxon>
        <taxon>Micrococcales</taxon>
        <taxon>Ruaniaceae</taxon>
        <taxon>Ruania</taxon>
    </lineage>
</organism>
<dbReference type="Pfam" id="PF01066">
    <property type="entry name" value="CDP-OH_P_transf"/>
    <property type="match status" value="1"/>
</dbReference>
<dbReference type="KEGG" id="halt:IM660_07680"/>
<keyword evidence="6 13" id="KW-1133">Transmembrane helix</keyword>
<evidence type="ECO:0000256" key="8">
    <source>
        <dbReference type="ARBA" id="ARBA00023136"/>
    </source>
</evidence>
<evidence type="ECO:0000313" key="14">
    <source>
        <dbReference type="EMBL" id="QOR72652.1"/>
    </source>
</evidence>
<evidence type="ECO:0000256" key="6">
    <source>
        <dbReference type="ARBA" id="ARBA00022989"/>
    </source>
</evidence>
<accession>A0A7M1T109</accession>
<dbReference type="EC" id="2.7.8.5" evidence="11"/>
<comment type="subcellular location">
    <subcellularLocation>
        <location evidence="1">Membrane</location>
        <topology evidence="1">Multi-pass membrane protein</topology>
    </subcellularLocation>
</comment>
<dbReference type="InterPro" id="IPR050324">
    <property type="entry name" value="CDP-alcohol_PTase-I"/>
</dbReference>
<feature type="transmembrane region" description="Helical" evidence="13">
    <location>
        <begin position="140"/>
        <end position="166"/>
    </location>
</feature>
<dbReference type="PANTHER" id="PTHR14269">
    <property type="entry name" value="CDP-DIACYLGLYCEROL--GLYCEROL-3-PHOSPHATE 3-PHOSPHATIDYLTRANSFERASE-RELATED"/>
    <property type="match status" value="1"/>
</dbReference>
<keyword evidence="7" id="KW-0443">Lipid metabolism</keyword>
<evidence type="ECO:0000256" key="1">
    <source>
        <dbReference type="ARBA" id="ARBA00004141"/>
    </source>
</evidence>
<protein>
    <recommendedName>
        <fullName evidence="11">CDP-diacylglycerol--glycerol-3-phosphate 3-phosphatidyltransferase</fullName>
        <ecNumber evidence="11">2.7.8.5</ecNumber>
    </recommendedName>
</protein>
<evidence type="ECO:0000256" key="12">
    <source>
        <dbReference type="RuleBase" id="RU003750"/>
    </source>
</evidence>
<evidence type="ECO:0000256" key="2">
    <source>
        <dbReference type="ARBA" id="ARBA00010441"/>
    </source>
</evidence>
<proteinExistence type="inferred from homology"/>
<evidence type="ECO:0000256" key="7">
    <source>
        <dbReference type="ARBA" id="ARBA00023098"/>
    </source>
</evidence>
<dbReference type="Proteomes" id="UP000593758">
    <property type="component" value="Chromosome"/>
</dbReference>
<sequence>MLRIVLVPLFVALLWQDTPGMRLGALAVFIVAAITDKLDGSIARARGIVTNFGKIADPFADKLLTGSAFVVLSFLGDIPWWVTVVILVREIGITVLRFVMVRRSVMAASNGGKLKTVLQVVAICLLIIPAQALLGDPFGTIVVVSGLVVLYAAAAVTVVTGLDYCWRAWRIAADQRP</sequence>
<dbReference type="EMBL" id="CP063169">
    <property type="protein sequence ID" value="QOR72652.1"/>
    <property type="molecule type" value="Genomic_DNA"/>
</dbReference>
<keyword evidence="10" id="KW-1208">Phospholipid metabolism</keyword>
<dbReference type="PIRSF" id="PIRSF000847">
    <property type="entry name" value="Phos_ph_gly_syn"/>
    <property type="match status" value="1"/>
</dbReference>
<evidence type="ECO:0000256" key="5">
    <source>
        <dbReference type="ARBA" id="ARBA00022692"/>
    </source>
</evidence>
<gene>
    <name evidence="14" type="primary">pgsA</name>
    <name evidence="14" type="ORF">IM660_07680</name>
</gene>
<keyword evidence="8 13" id="KW-0472">Membrane</keyword>
<keyword evidence="15" id="KW-1185">Reference proteome</keyword>
<dbReference type="PROSITE" id="PS00379">
    <property type="entry name" value="CDP_ALCOHOL_P_TRANSF"/>
    <property type="match status" value="1"/>
</dbReference>
<feature type="transmembrane region" description="Helical" evidence="13">
    <location>
        <begin position="78"/>
        <end position="96"/>
    </location>
</feature>
<evidence type="ECO:0000256" key="3">
    <source>
        <dbReference type="ARBA" id="ARBA00022516"/>
    </source>
</evidence>
<dbReference type="NCBIfam" id="TIGR00560">
    <property type="entry name" value="pgsA"/>
    <property type="match status" value="1"/>
</dbReference>
<evidence type="ECO:0000256" key="10">
    <source>
        <dbReference type="ARBA" id="ARBA00023264"/>
    </source>
</evidence>
<keyword evidence="4 12" id="KW-0808">Transferase</keyword>
<dbReference type="PANTHER" id="PTHR14269:SF52">
    <property type="entry name" value="PHOSPHATIDYLGLYCEROPHOSPHATE SYNTHASE-RELATED"/>
    <property type="match status" value="1"/>
</dbReference>
<reference evidence="14 15" key="1">
    <citation type="submission" date="2020-10" db="EMBL/GenBank/DDBJ databases">
        <title>Haloactinobacterium sp. RN3S43, a bacterium isolated from saline soil.</title>
        <authorList>
            <person name="Sun J.-Q."/>
        </authorList>
    </citation>
    <scope>NUCLEOTIDE SEQUENCE [LARGE SCALE GENOMIC DNA]</scope>
    <source>
        <strain evidence="14 15">RN3S43</strain>
    </source>
</reference>
<comment type="similarity">
    <text evidence="2 12">Belongs to the CDP-alcohol phosphatidyltransferase class-I family.</text>
</comment>
<keyword evidence="3" id="KW-0444">Lipid biosynthesis</keyword>
<evidence type="ECO:0000256" key="11">
    <source>
        <dbReference type="NCBIfam" id="TIGR00560"/>
    </source>
</evidence>
<evidence type="ECO:0000313" key="15">
    <source>
        <dbReference type="Proteomes" id="UP000593758"/>
    </source>
</evidence>
<dbReference type="GO" id="GO:0016020">
    <property type="term" value="C:membrane"/>
    <property type="evidence" value="ECO:0007669"/>
    <property type="project" value="UniProtKB-SubCell"/>
</dbReference>
<dbReference type="InterPro" id="IPR043130">
    <property type="entry name" value="CDP-OH_PTrfase_TM_dom"/>
</dbReference>